<feature type="transmembrane region" description="Helical" evidence="1">
    <location>
        <begin position="49"/>
        <end position="71"/>
    </location>
</feature>
<keyword evidence="1" id="KW-0472">Membrane</keyword>
<dbReference type="AlphaFoldDB" id="A0A7E4VCG2"/>
<evidence type="ECO:0000313" key="3">
    <source>
        <dbReference type="Proteomes" id="UP000492821"/>
    </source>
</evidence>
<evidence type="ECO:0000256" key="1">
    <source>
        <dbReference type="SAM" id="Phobius"/>
    </source>
</evidence>
<feature type="chain" id="PRO_5028994721" evidence="2">
    <location>
        <begin position="17"/>
        <end position="137"/>
    </location>
</feature>
<keyword evidence="1" id="KW-1133">Transmembrane helix</keyword>
<proteinExistence type="predicted"/>
<name>A0A7E4VCG2_PANRE</name>
<accession>A0A7E4VCG2</accession>
<feature type="signal peptide" evidence="2">
    <location>
        <begin position="1"/>
        <end position="16"/>
    </location>
</feature>
<keyword evidence="3" id="KW-1185">Reference proteome</keyword>
<sequence>MKVFIIISICITSGFSLNCNDGRYSNETDTCICPKHTYGTYCEQSSMTFILFFLAFVSFWIIFGSIALCCVKLDELLAAAATLNSTQNAAPVELYPPPEVRVVERLVEQVVFKNTEDGLPTYRDAVYADLPKYTGKY</sequence>
<reference evidence="4" key="2">
    <citation type="submission" date="2020-10" db="UniProtKB">
        <authorList>
            <consortium name="WormBaseParasite"/>
        </authorList>
    </citation>
    <scope>IDENTIFICATION</scope>
</reference>
<dbReference type="Proteomes" id="UP000492821">
    <property type="component" value="Unassembled WGS sequence"/>
</dbReference>
<evidence type="ECO:0000256" key="2">
    <source>
        <dbReference type="SAM" id="SignalP"/>
    </source>
</evidence>
<dbReference type="WBParaSite" id="Pan_g18813.t1">
    <property type="protein sequence ID" value="Pan_g18813.t1"/>
    <property type="gene ID" value="Pan_g18813"/>
</dbReference>
<keyword evidence="1" id="KW-0812">Transmembrane</keyword>
<organism evidence="3 4">
    <name type="scientific">Panagrellus redivivus</name>
    <name type="common">Microworm</name>
    <dbReference type="NCBI Taxonomy" id="6233"/>
    <lineage>
        <taxon>Eukaryota</taxon>
        <taxon>Metazoa</taxon>
        <taxon>Ecdysozoa</taxon>
        <taxon>Nematoda</taxon>
        <taxon>Chromadorea</taxon>
        <taxon>Rhabditida</taxon>
        <taxon>Tylenchina</taxon>
        <taxon>Panagrolaimomorpha</taxon>
        <taxon>Panagrolaimoidea</taxon>
        <taxon>Panagrolaimidae</taxon>
        <taxon>Panagrellus</taxon>
    </lineage>
</organism>
<keyword evidence="2" id="KW-0732">Signal</keyword>
<reference evidence="3" key="1">
    <citation type="journal article" date="2013" name="Genetics">
        <title>The draft genome and transcriptome of Panagrellus redivivus are shaped by the harsh demands of a free-living lifestyle.</title>
        <authorList>
            <person name="Srinivasan J."/>
            <person name="Dillman A.R."/>
            <person name="Macchietto M.G."/>
            <person name="Heikkinen L."/>
            <person name="Lakso M."/>
            <person name="Fracchia K.M."/>
            <person name="Antoshechkin I."/>
            <person name="Mortazavi A."/>
            <person name="Wong G."/>
            <person name="Sternberg P.W."/>
        </authorList>
    </citation>
    <scope>NUCLEOTIDE SEQUENCE [LARGE SCALE GENOMIC DNA]</scope>
    <source>
        <strain evidence="3">MT8872</strain>
    </source>
</reference>
<evidence type="ECO:0000313" key="4">
    <source>
        <dbReference type="WBParaSite" id="Pan_g18813.t1"/>
    </source>
</evidence>
<protein>
    <submittedName>
        <fullName evidence="4">EGF-like domain-containing protein</fullName>
    </submittedName>
</protein>